<sequence length="158" mass="18186">MSQQLSPEAMLEIRAEQYLEHRNAGESELLCGIYDCLFRDITGACGWFACSAFFPRFVMRSSCSLLEVYPNSLGRETGALSQLILEILMACRKTPFFHMKGNCEYLMRRADNTLKEGLSEILKFLNENKRQPIALKDCDIFKEFVLNIMRTNEALPRI</sequence>
<evidence type="ECO:0000313" key="2">
    <source>
        <dbReference type="Proteomes" id="UP001054945"/>
    </source>
</evidence>
<organism evidence="1 2">
    <name type="scientific">Caerostris extrusa</name>
    <name type="common">Bark spider</name>
    <name type="synonym">Caerostris bankana</name>
    <dbReference type="NCBI Taxonomy" id="172846"/>
    <lineage>
        <taxon>Eukaryota</taxon>
        <taxon>Metazoa</taxon>
        <taxon>Ecdysozoa</taxon>
        <taxon>Arthropoda</taxon>
        <taxon>Chelicerata</taxon>
        <taxon>Arachnida</taxon>
        <taxon>Araneae</taxon>
        <taxon>Araneomorphae</taxon>
        <taxon>Entelegynae</taxon>
        <taxon>Araneoidea</taxon>
        <taxon>Araneidae</taxon>
        <taxon>Caerostris</taxon>
    </lineage>
</organism>
<accession>A0AAV4NNP4</accession>
<gene>
    <name evidence="1" type="ORF">CEXT_273921</name>
</gene>
<dbReference type="EMBL" id="BPLR01021138">
    <property type="protein sequence ID" value="GIX86407.1"/>
    <property type="molecule type" value="Genomic_DNA"/>
</dbReference>
<dbReference type="Proteomes" id="UP001054945">
    <property type="component" value="Unassembled WGS sequence"/>
</dbReference>
<reference evidence="1 2" key="1">
    <citation type="submission" date="2021-06" db="EMBL/GenBank/DDBJ databases">
        <title>Caerostris extrusa draft genome.</title>
        <authorList>
            <person name="Kono N."/>
            <person name="Arakawa K."/>
        </authorList>
    </citation>
    <scope>NUCLEOTIDE SEQUENCE [LARGE SCALE GENOMIC DNA]</scope>
</reference>
<comment type="caution">
    <text evidence="1">The sequence shown here is derived from an EMBL/GenBank/DDBJ whole genome shotgun (WGS) entry which is preliminary data.</text>
</comment>
<name>A0AAV4NNP4_CAEEX</name>
<dbReference type="AlphaFoldDB" id="A0AAV4NNP4"/>
<evidence type="ECO:0000313" key="1">
    <source>
        <dbReference type="EMBL" id="GIX86407.1"/>
    </source>
</evidence>
<proteinExistence type="predicted"/>
<protein>
    <submittedName>
        <fullName evidence="1">Uncharacterized protein</fullName>
    </submittedName>
</protein>
<keyword evidence="2" id="KW-1185">Reference proteome</keyword>